<evidence type="ECO:0000313" key="1">
    <source>
        <dbReference type="EMBL" id="QIK38738.1"/>
    </source>
</evidence>
<dbReference type="EMBL" id="CP048029">
    <property type="protein sequence ID" value="QIK38738.1"/>
    <property type="molecule type" value="Genomic_DNA"/>
</dbReference>
<dbReference type="PANTHER" id="PTHR43657">
    <property type="entry name" value="TRYPTOPHAN RNA-BINDING ATTENUATOR PROTEIN-LIKE PROTEIN"/>
    <property type="match status" value="1"/>
</dbReference>
<dbReference type="InterPro" id="IPR036983">
    <property type="entry name" value="AIM24_sf"/>
</dbReference>
<dbReference type="InterPro" id="IPR016031">
    <property type="entry name" value="Trp_RNA-bd_attenuator-like_dom"/>
</dbReference>
<keyword evidence="2" id="KW-1185">Reference proteome</keyword>
<dbReference type="RefSeq" id="WP_166271698.1">
    <property type="nucleotide sequence ID" value="NZ_CP048029.1"/>
</dbReference>
<evidence type="ECO:0000313" key="2">
    <source>
        <dbReference type="Proteomes" id="UP000502699"/>
    </source>
</evidence>
<dbReference type="Proteomes" id="UP000502699">
    <property type="component" value="Chromosome"/>
</dbReference>
<reference evidence="2" key="1">
    <citation type="submission" date="2020-01" db="EMBL/GenBank/DDBJ databases">
        <title>Caldichromatium gen. nov., sp. nov., a thermophilic purple sulfur bacterium member of the family Chromatiaceae isolated from Nakabusa hot spring, Japan.</title>
        <authorList>
            <person name="Saini M.K."/>
            <person name="Hanada S."/>
            <person name="Tank M."/>
        </authorList>
    </citation>
    <scope>NUCLEOTIDE SEQUENCE [LARGE SCALE GENOMIC DNA]</scope>
    <source>
        <strain evidence="2">No.7</strain>
    </source>
</reference>
<dbReference type="KEGG" id="cjap:GWK36_12955"/>
<dbReference type="NCBIfam" id="TIGR00266">
    <property type="entry name" value="TIGR00266 family protein"/>
    <property type="match status" value="1"/>
</dbReference>
<protein>
    <submittedName>
        <fullName evidence="1">TIGR00266 family protein</fullName>
    </submittedName>
</protein>
<gene>
    <name evidence="1" type="ORF">GWK36_12955</name>
</gene>
<dbReference type="InterPro" id="IPR002838">
    <property type="entry name" value="AIM24"/>
</dbReference>
<sequence length="228" mass="24079">MPVFTVTGEIDPFLHVSLRKGERIFCESDAMVMMEAPLQVKGQMRGGLGRALLRRLSTDESFFQQEIEAVGGDGDCLLSPALPGAIELLDVTPSSAYTLSDGSFLAAEVGVELNARLNSLGGGVFGGTGGFVILEARGMGKLAVSGFGSVFTLDVSPGRDLVIDNNHVVAWSSGLHFEIGMPRSGGGFFSSLMNSVTSGEGLVIRFSGQGRVVVCSRNRSLFRPQTSQ</sequence>
<organism evidence="1 2">
    <name type="scientific">Caldichromatium japonicum</name>
    <dbReference type="NCBI Taxonomy" id="2699430"/>
    <lineage>
        <taxon>Bacteria</taxon>
        <taxon>Pseudomonadati</taxon>
        <taxon>Pseudomonadota</taxon>
        <taxon>Gammaproteobacteria</taxon>
        <taxon>Chromatiales</taxon>
        <taxon>Chromatiaceae</taxon>
        <taxon>Caldichromatium</taxon>
    </lineage>
</organism>
<dbReference type="AlphaFoldDB" id="A0A6G7VFW6"/>
<proteinExistence type="predicted"/>
<name>A0A6G7VFW6_9GAMM</name>
<dbReference type="SUPFAM" id="SSF51219">
    <property type="entry name" value="TRAP-like"/>
    <property type="match status" value="1"/>
</dbReference>
<dbReference type="Pfam" id="PF01987">
    <property type="entry name" value="AIM24"/>
    <property type="match status" value="1"/>
</dbReference>
<accession>A0A6G7VFW6</accession>
<dbReference type="Gene3D" id="3.60.160.10">
    <property type="entry name" value="Mitochondrial biogenesis AIM24"/>
    <property type="match status" value="1"/>
</dbReference>
<dbReference type="PANTHER" id="PTHR43657:SF1">
    <property type="entry name" value="ALTERED INHERITANCE OF MITOCHONDRIA PROTEIN 24, MITOCHONDRIAL"/>
    <property type="match status" value="1"/>
</dbReference>